<protein>
    <submittedName>
        <fullName evidence="1">Uncharacterized protein</fullName>
    </submittedName>
</protein>
<name>A0ABT9NJ17_9ACTN</name>
<dbReference type="EMBL" id="JAUSQM010000001">
    <property type="protein sequence ID" value="MDP9820414.1"/>
    <property type="molecule type" value="Genomic_DNA"/>
</dbReference>
<keyword evidence="2" id="KW-1185">Reference proteome</keyword>
<dbReference type="RefSeq" id="WP_068122363.1">
    <property type="nucleotide sequence ID" value="NZ_CCXJ01000561.1"/>
</dbReference>
<accession>A0ABT9NJ17</accession>
<comment type="caution">
    <text evidence="1">The sequence shown here is derived from an EMBL/GenBank/DDBJ whole genome shotgun (WGS) entry which is preliminary data.</text>
</comment>
<evidence type="ECO:0000313" key="1">
    <source>
        <dbReference type="EMBL" id="MDP9820414.1"/>
    </source>
</evidence>
<dbReference type="Proteomes" id="UP001240447">
    <property type="component" value="Unassembled WGS sequence"/>
</dbReference>
<reference evidence="1 2" key="1">
    <citation type="submission" date="2023-07" db="EMBL/GenBank/DDBJ databases">
        <title>Sequencing the genomes of 1000 actinobacteria strains.</title>
        <authorList>
            <person name="Klenk H.-P."/>
        </authorList>
    </citation>
    <scope>NUCLEOTIDE SEQUENCE [LARGE SCALE GENOMIC DNA]</scope>
    <source>
        <strain evidence="1 2">GD13</strain>
    </source>
</reference>
<proteinExistence type="predicted"/>
<evidence type="ECO:0000313" key="2">
    <source>
        <dbReference type="Proteomes" id="UP001240447"/>
    </source>
</evidence>
<gene>
    <name evidence="1" type="ORF">J2S59_000223</name>
</gene>
<sequence>MTTTDARKRIDERKNAAAGVTAPSMAEVLARWHYEEYDSHFSMPGGLSWEDYKADDPSGAEGLYLAPAQEQAQALADAGFGHVASVEARLAEAERQWHRYILDAERAIARAEAAEARLAAVRALADEWMAHSNEVSKFIDADHAADLRRALDGEATP</sequence>
<organism evidence="1 2">
    <name type="scientific">Nocardioides massiliensis</name>
    <dbReference type="NCBI Taxonomy" id="1325935"/>
    <lineage>
        <taxon>Bacteria</taxon>
        <taxon>Bacillati</taxon>
        <taxon>Actinomycetota</taxon>
        <taxon>Actinomycetes</taxon>
        <taxon>Propionibacteriales</taxon>
        <taxon>Nocardioidaceae</taxon>
        <taxon>Nocardioides</taxon>
    </lineage>
</organism>